<dbReference type="InterPro" id="IPR000421">
    <property type="entry name" value="FA58C"/>
</dbReference>
<feature type="chain" id="PRO_5042233408" evidence="2">
    <location>
        <begin position="18"/>
        <end position="470"/>
    </location>
</feature>
<reference evidence="4" key="2">
    <citation type="journal article" date="2023" name="Science">
        <title>Genomic signatures of disease resistance in endangered staghorn corals.</title>
        <authorList>
            <person name="Vollmer S.V."/>
            <person name="Selwyn J.D."/>
            <person name="Despard B.A."/>
            <person name="Roesel C.L."/>
        </authorList>
    </citation>
    <scope>NUCLEOTIDE SEQUENCE</scope>
    <source>
        <strain evidence="4">K2</strain>
    </source>
</reference>
<evidence type="ECO:0000313" key="4">
    <source>
        <dbReference type="EMBL" id="KAK2556784.1"/>
    </source>
</evidence>
<dbReference type="PROSITE" id="PS01286">
    <property type="entry name" value="FA58C_2"/>
    <property type="match status" value="1"/>
</dbReference>
<accession>A0AAD9Q8P7</accession>
<dbReference type="Gene3D" id="2.60.120.260">
    <property type="entry name" value="Galactose-binding domain-like"/>
    <property type="match status" value="2"/>
</dbReference>
<comment type="caution">
    <text evidence="4">The sequence shown here is derived from an EMBL/GenBank/DDBJ whole genome shotgun (WGS) entry which is preliminary data.</text>
</comment>
<dbReference type="InterPro" id="IPR008979">
    <property type="entry name" value="Galactose-bd-like_sf"/>
</dbReference>
<dbReference type="Pfam" id="PF00754">
    <property type="entry name" value="F5_F8_type_C"/>
    <property type="match status" value="2"/>
</dbReference>
<dbReference type="CDD" id="cd00057">
    <property type="entry name" value="FA58C"/>
    <property type="match status" value="2"/>
</dbReference>
<reference evidence="4" key="1">
    <citation type="journal article" date="2023" name="G3 (Bethesda)">
        <title>Whole genome assembly and annotation of the endangered Caribbean coral Acropora cervicornis.</title>
        <authorList>
            <person name="Selwyn J.D."/>
            <person name="Vollmer S.V."/>
        </authorList>
    </citation>
    <scope>NUCLEOTIDE SEQUENCE</scope>
    <source>
        <strain evidence="4">K2</strain>
    </source>
</reference>
<evidence type="ECO:0000256" key="1">
    <source>
        <dbReference type="SAM" id="MobiDB-lite"/>
    </source>
</evidence>
<protein>
    <submittedName>
        <fullName evidence="4">Lactadherin</fullName>
    </submittedName>
</protein>
<feature type="signal peptide" evidence="2">
    <location>
        <begin position="1"/>
        <end position="17"/>
    </location>
</feature>
<feature type="domain" description="F5/8 type C" evidence="3">
    <location>
        <begin position="232"/>
        <end position="383"/>
    </location>
</feature>
<feature type="region of interest" description="Disordered" evidence="1">
    <location>
        <begin position="400"/>
        <end position="419"/>
    </location>
</feature>
<dbReference type="Proteomes" id="UP001249851">
    <property type="component" value="Unassembled WGS sequence"/>
</dbReference>
<name>A0AAD9Q8P7_ACRCE</name>
<proteinExistence type="predicted"/>
<dbReference type="PROSITE" id="PS01285">
    <property type="entry name" value="FA58C_1"/>
    <property type="match status" value="1"/>
</dbReference>
<dbReference type="PROSITE" id="PS50022">
    <property type="entry name" value="FA58C_3"/>
    <property type="match status" value="2"/>
</dbReference>
<dbReference type="SMART" id="SM00231">
    <property type="entry name" value="FA58C"/>
    <property type="match status" value="2"/>
</dbReference>
<evidence type="ECO:0000313" key="5">
    <source>
        <dbReference type="Proteomes" id="UP001249851"/>
    </source>
</evidence>
<organism evidence="4 5">
    <name type="scientific">Acropora cervicornis</name>
    <name type="common">Staghorn coral</name>
    <dbReference type="NCBI Taxonomy" id="6130"/>
    <lineage>
        <taxon>Eukaryota</taxon>
        <taxon>Metazoa</taxon>
        <taxon>Cnidaria</taxon>
        <taxon>Anthozoa</taxon>
        <taxon>Hexacorallia</taxon>
        <taxon>Scleractinia</taxon>
        <taxon>Astrocoeniina</taxon>
        <taxon>Acroporidae</taxon>
        <taxon>Acropora</taxon>
    </lineage>
</organism>
<sequence length="470" mass="52676">MIHLVLVQVFVLYLVATEETIAGCSSPLGMKSGLIKDHQLVASSSMSEFMLPSEGRLHNTMRLTSLGAWCSKEIDTDQWFQIDLLRTTNVTAIASQGLEIMGDDGYWVTQYSLNYSCDGVRWFPHWHEGTSMLPVPITARFIRVKPLEWNQLGTICLRLELYGCQINQVCPHPTQDPNLIVTTRATVKSVRVTKQPARTDLPKVTTRSLDARNGSQLSNSPLEVTNTTPIACSKPLGMQSRKINNSKMTASSFKSYWTRPSEGRLHNKWSVDKMSLGGWCAEDSDNDPYLQVDLVDTTVVTAVATQGLPGHANLALKYKLNYSCDGIHWFEYEQGKIFHGYKNNLYVTKNKLPVPLETRLIRIRPQPLKHNDKACVRLELYGCRKANIYGVCGNKSLSDATEGQDRRSSHVSSTTQPSLIEIAQKPTRQKDVIVIVGAQDQHRTERSAGIIFNTNNFIFISSLTLLLNCL</sequence>
<dbReference type="AlphaFoldDB" id="A0AAD9Q8P7"/>
<dbReference type="EMBL" id="JARQWQ010000053">
    <property type="protein sequence ID" value="KAK2556784.1"/>
    <property type="molecule type" value="Genomic_DNA"/>
</dbReference>
<dbReference type="PANTHER" id="PTHR24543">
    <property type="entry name" value="MULTICOPPER OXIDASE-RELATED"/>
    <property type="match status" value="1"/>
</dbReference>
<keyword evidence="5" id="KW-1185">Reference proteome</keyword>
<keyword evidence="2" id="KW-0732">Signal</keyword>
<dbReference type="SUPFAM" id="SSF49785">
    <property type="entry name" value="Galactose-binding domain-like"/>
    <property type="match status" value="2"/>
</dbReference>
<evidence type="ECO:0000259" key="3">
    <source>
        <dbReference type="PROSITE" id="PS50022"/>
    </source>
</evidence>
<evidence type="ECO:0000256" key="2">
    <source>
        <dbReference type="SAM" id="SignalP"/>
    </source>
</evidence>
<gene>
    <name evidence="4" type="ORF">P5673_020987</name>
</gene>
<feature type="domain" description="F5/8 type C" evidence="3">
    <location>
        <begin position="24"/>
        <end position="164"/>
    </location>
</feature>